<reference evidence="3" key="1">
    <citation type="journal article" date="2014" name="Int. J. Syst. Evol. Microbiol.">
        <title>Complete genome sequence of Corynebacterium casei LMG S-19264T (=DSM 44701T), isolated from a smear-ripened cheese.</title>
        <authorList>
            <consortium name="US DOE Joint Genome Institute (JGI-PGF)"/>
            <person name="Walter F."/>
            <person name="Albersmeier A."/>
            <person name="Kalinowski J."/>
            <person name="Ruckert C."/>
        </authorList>
    </citation>
    <scope>NUCLEOTIDE SEQUENCE</scope>
    <source>
        <strain evidence="3">JCM 12580</strain>
    </source>
</reference>
<feature type="transmembrane region" description="Helical" evidence="1">
    <location>
        <begin position="136"/>
        <end position="158"/>
    </location>
</feature>
<evidence type="ECO:0000313" key="3">
    <source>
        <dbReference type="EMBL" id="GGK03138.1"/>
    </source>
</evidence>
<dbReference type="InterPro" id="IPR041489">
    <property type="entry name" value="PDZ_6"/>
</dbReference>
<feature type="transmembrane region" description="Helical" evidence="1">
    <location>
        <begin position="20"/>
        <end position="37"/>
    </location>
</feature>
<dbReference type="EMBL" id="BMNQ01000046">
    <property type="protein sequence ID" value="GGK03138.1"/>
    <property type="molecule type" value="Genomic_DNA"/>
</dbReference>
<keyword evidence="1" id="KW-1133">Transmembrane helix</keyword>
<keyword evidence="4" id="KW-1185">Reference proteome</keyword>
<comment type="caution">
    <text evidence="3">The sequence shown here is derived from an EMBL/GenBank/DDBJ whole genome shotgun (WGS) entry which is preliminary data.</text>
</comment>
<evidence type="ECO:0000313" key="4">
    <source>
        <dbReference type="Proteomes" id="UP000658382"/>
    </source>
</evidence>
<protein>
    <submittedName>
        <fullName evidence="3">Membrane protein</fullName>
    </submittedName>
</protein>
<dbReference type="Pfam" id="PF17820">
    <property type="entry name" value="PDZ_6"/>
    <property type="match status" value="1"/>
</dbReference>
<evidence type="ECO:0000259" key="2">
    <source>
        <dbReference type="Pfam" id="PF17820"/>
    </source>
</evidence>
<feature type="transmembrane region" description="Helical" evidence="1">
    <location>
        <begin position="251"/>
        <end position="280"/>
    </location>
</feature>
<feature type="transmembrane region" description="Helical" evidence="1">
    <location>
        <begin position="107"/>
        <end position="124"/>
    </location>
</feature>
<dbReference type="SUPFAM" id="SSF50156">
    <property type="entry name" value="PDZ domain-like"/>
    <property type="match status" value="1"/>
</dbReference>
<feature type="domain" description="PDZ" evidence="2">
    <location>
        <begin position="308"/>
        <end position="350"/>
    </location>
</feature>
<accession>A0A917PZF5</accession>
<sequence>MVQTWLMELASGIGKFFLNPLVYWTLFLSMVVGYKRIKKERQHFGLKIFDIFSEWKNTWPLSIIFGVVISMITIGAGLVVSKDTIILLAVVTILLSLSMRLTLLSPVYTIGITFLLLLLAPVVLENQSFITMDLLNGANFTGLSLLFALLIVAEAFLLKRHNRNGTFPDMELGRRGTWIGIHHIKKMTLIPFFVLIPSGPLTSIASFWPYISVGDDSYSLVLVPFLMGFDHTVRSELPEKAVNRLAYPLRILGLAVLLLSAGSMFIGWLALAAIVTGIIGREFINFKHRRFDQSKAPFFTQNARGIQVLAVVPGTPADRLGILVGETITKVNGKKIDRVEQFYYALQDSGAFFKLQIRGDNGEVRFVQSALYEEDHHELGIITAVGHLRESQLA</sequence>
<dbReference type="InterPro" id="IPR036034">
    <property type="entry name" value="PDZ_sf"/>
</dbReference>
<feature type="transmembrane region" description="Helical" evidence="1">
    <location>
        <begin position="58"/>
        <end position="79"/>
    </location>
</feature>
<dbReference type="AlphaFoldDB" id="A0A917PZF5"/>
<keyword evidence="1" id="KW-0472">Membrane</keyword>
<feature type="transmembrane region" description="Helical" evidence="1">
    <location>
        <begin position="189"/>
        <end position="211"/>
    </location>
</feature>
<organism evidence="3 4">
    <name type="scientific">Lentibacillus kapialis</name>
    <dbReference type="NCBI Taxonomy" id="340214"/>
    <lineage>
        <taxon>Bacteria</taxon>
        <taxon>Bacillati</taxon>
        <taxon>Bacillota</taxon>
        <taxon>Bacilli</taxon>
        <taxon>Bacillales</taxon>
        <taxon>Bacillaceae</taxon>
        <taxon>Lentibacillus</taxon>
    </lineage>
</organism>
<proteinExistence type="predicted"/>
<dbReference type="Proteomes" id="UP000658382">
    <property type="component" value="Unassembled WGS sequence"/>
</dbReference>
<dbReference type="Gene3D" id="2.30.42.10">
    <property type="match status" value="1"/>
</dbReference>
<name>A0A917PZF5_9BACI</name>
<reference evidence="3" key="2">
    <citation type="submission" date="2020-09" db="EMBL/GenBank/DDBJ databases">
        <authorList>
            <person name="Sun Q."/>
            <person name="Ohkuma M."/>
        </authorList>
    </citation>
    <scope>NUCLEOTIDE SEQUENCE</scope>
    <source>
        <strain evidence="3">JCM 12580</strain>
    </source>
</reference>
<evidence type="ECO:0000256" key="1">
    <source>
        <dbReference type="SAM" id="Phobius"/>
    </source>
</evidence>
<gene>
    <name evidence="3" type="ORF">GCM10007063_26680</name>
</gene>
<keyword evidence="1" id="KW-0812">Transmembrane</keyword>